<dbReference type="InterPro" id="IPR043502">
    <property type="entry name" value="DNA/RNA_pol_sf"/>
</dbReference>
<proteinExistence type="predicted"/>
<keyword evidence="1" id="KW-1133">Transmembrane helix</keyword>
<feature type="transmembrane region" description="Helical" evidence="1">
    <location>
        <begin position="112"/>
        <end position="132"/>
    </location>
</feature>
<comment type="caution">
    <text evidence="2">The sequence shown here is derived from an EMBL/GenBank/DDBJ whole genome shotgun (WGS) entry which is preliminary data.</text>
</comment>
<sequence length="149" mass="16849">MNAYSSYNQISMFAEDEESTLFIIDWGSCCYKMMPLGVKNVGATYQRRLMKWSVELSQFEISYKLRPSIKGQMLADFMVGFTYIPEGLLKTKPQKVPTWKLYVDRSTGKVGAGARILLLALTVITSTVHFAWSSKPQTTPSSTRRSLQA</sequence>
<evidence type="ECO:0000313" key="2">
    <source>
        <dbReference type="EMBL" id="KAL2470106.1"/>
    </source>
</evidence>
<dbReference type="Proteomes" id="UP001604336">
    <property type="component" value="Unassembled WGS sequence"/>
</dbReference>
<reference evidence="3" key="1">
    <citation type="submission" date="2024-07" db="EMBL/GenBank/DDBJ databases">
        <title>Two chromosome-level genome assemblies of Korean endemic species Abeliophyllum distichum and Forsythia ovata (Oleaceae).</title>
        <authorList>
            <person name="Jang H."/>
        </authorList>
    </citation>
    <scope>NUCLEOTIDE SEQUENCE [LARGE SCALE GENOMIC DNA]</scope>
</reference>
<dbReference type="EMBL" id="JBFOLK010000012">
    <property type="protein sequence ID" value="KAL2470106.1"/>
    <property type="molecule type" value="Genomic_DNA"/>
</dbReference>
<name>A0ABD1Q1N6_9LAMI</name>
<dbReference type="AlphaFoldDB" id="A0ABD1Q1N6"/>
<organism evidence="2 3">
    <name type="scientific">Abeliophyllum distichum</name>
    <dbReference type="NCBI Taxonomy" id="126358"/>
    <lineage>
        <taxon>Eukaryota</taxon>
        <taxon>Viridiplantae</taxon>
        <taxon>Streptophyta</taxon>
        <taxon>Embryophyta</taxon>
        <taxon>Tracheophyta</taxon>
        <taxon>Spermatophyta</taxon>
        <taxon>Magnoliopsida</taxon>
        <taxon>eudicotyledons</taxon>
        <taxon>Gunneridae</taxon>
        <taxon>Pentapetalae</taxon>
        <taxon>asterids</taxon>
        <taxon>lamiids</taxon>
        <taxon>Lamiales</taxon>
        <taxon>Oleaceae</taxon>
        <taxon>Forsythieae</taxon>
        <taxon>Abeliophyllum</taxon>
    </lineage>
</organism>
<dbReference type="SUPFAM" id="SSF56672">
    <property type="entry name" value="DNA/RNA polymerases"/>
    <property type="match status" value="1"/>
</dbReference>
<evidence type="ECO:0000256" key="1">
    <source>
        <dbReference type="SAM" id="Phobius"/>
    </source>
</evidence>
<evidence type="ECO:0000313" key="3">
    <source>
        <dbReference type="Proteomes" id="UP001604336"/>
    </source>
</evidence>
<accession>A0ABD1Q1N6</accession>
<dbReference type="Gene3D" id="3.30.70.270">
    <property type="match status" value="1"/>
</dbReference>
<keyword evidence="1" id="KW-0812">Transmembrane</keyword>
<dbReference type="InterPro" id="IPR043128">
    <property type="entry name" value="Rev_trsase/Diguanyl_cyclase"/>
</dbReference>
<keyword evidence="1" id="KW-0472">Membrane</keyword>
<dbReference type="Gene3D" id="3.10.10.10">
    <property type="entry name" value="HIV Type 1 Reverse Transcriptase, subunit A, domain 1"/>
    <property type="match status" value="1"/>
</dbReference>
<keyword evidence="3" id="KW-1185">Reference proteome</keyword>
<protein>
    <submittedName>
        <fullName evidence="2">Uncharacterized protein</fullName>
    </submittedName>
</protein>
<gene>
    <name evidence="2" type="ORF">Adt_38242</name>
</gene>